<sequence>MLRIDGLTRRFGDTVAVNDVEFMVPRGTMTGFVGGNGAGKTTTMRMIMGVLQPTAGRVLWNGHEATVADRRTFGYMPEERGLYPKQAILDQLVYLGRLQGRSAVDARRTATDLLDRFGLGERLNDKLESLSLGNQQRVQIAAAVIGGPELLVLDEPFSGLDPVAVDSMVDLLREHTTRGVPVLFSSHQLDLVERLCDQLVVLSRGRVVAQGTVEDLRRRGRVLHRLVVGGDAGWVRDLPGVHVVDVDGPTALLDLSGGGSPAGTDAVLREAMARGSVREFAEVIPTLSDIYREVTV</sequence>
<dbReference type="Pfam" id="PF00005">
    <property type="entry name" value="ABC_tran"/>
    <property type="match status" value="1"/>
</dbReference>
<dbReference type="RefSeq" id="WP_344992045.1">
    <property type="nucleotide sequence ID" value="NZ_BAABCD010000018.1"/>
</dbReference>
<dbReference type="PANTHER" id="PTHR43335">
    <property type="entry name" value="ABC TRANSPORTER, ATP-BINDING PROTEIN"/>
    <property type="match status" value="1"/>
</dbReference>
<comment type="similarity">
    <text evidence="1">Belongs to the ABC transporter superfamily.</text>
</comment>
<dbReference type="SMART" id="SM00382">
    <property type="entry name" value="AAA"/>
    <property type="match status" value="1"/>
</dbReference>
<keyword evidence="2" id="KW-0813">Transport</keyword>
<evidence type="ECO:0000256" key="1">
    <source>
        <dbReference type="ARBA" id="ARBA00005417"/>
    </source>
</evidence>
<dbReference type="InterPro" id="IPR003593">
    <property type="entry name" value="AAA+_ATPase"/>
</dbReference>
<dbReference type="PROSITE" id="PS50893">
    <property type="entry name" value="ABC_TRANSPORTER_2"/>
    <property type="match status" value="1"/>
</dbReference>
<feature type="domain" description="ABC transporter" evidence="5">
    <location>
        <begin position="2"/>
        <end position="229"/>
    </location>
</feature>
<protein>
    <submittedName>
        <fullName evidence="6">ABC transporter ATP-binding protein</fullName>
    </submittedName>
</protein>
<evidence type="ECO:0000313" key="6">
    <source>
        <dbReference type="EMBL" id="MFC4754604.1"/>
    </source>
</evidence>
<dbReference type="InterPro" id="IPR003439">
    <property type="entry name" value="ABC_transporter-like_ATP-bd"/>
</dbReference>
<gene>
    <name evidence="6" type="ORF">ACFO7U_07410</name>
</gene>
<dbReference type="InterPro" id="IPR017871">
    <property type="entry name" value="ABC_transporter-like_CS"/>
</dbReference>
<dbReference type="Pfam" id="PF13732">
    <property type="entry name" value="DrrA1-3_C"/>
    <property type="match status" value="1"/>
</dbReference>
<dbReference type="GO" id="GO:0005524">
    <property type="term" value="F:ATP binding"/>
    <property type="evidence" value="ECO:0007669"/>
    <property type="project" value="UniProtKB-KW"/>
</dbReference>
<dbReference type="PROSITE" id="PS00211">
    <property type="entry name" value="ABC_TRANSPORTER_1"/>
    <property type="match status" value="1"/>
</dbReference>
<proteinExistence type="inferred from homology"/>
<reference evidence="7" key="1">
    <citation type="journal article" date="2019" name="Int. J. Syst. Evol. Microbiol.">
        <title>The Global Catalogue of Microorganisms (GCM) 10K type strain sequencing project: providing services to taxonomists for standard genome sequencing and annotation.</title>
        <authorList>
            <consortium name="The Broad Institute Genomics Platform"/>
            <consortium name="The Broad Institute Genome Sequencing Center for Infectious Disease"/>
            <person name="Wu L."/>
            <person name="Ma J."/>
        </authorList>
    </citation>
    <scope>NUCLEOTIDE SEQUENCE [LARGE SCALE GENOMIC DNA]</scope>
    <source>
        <strain evidence="7">JCM 11882</strain>
    </source>
</reference>
<keyword evidence="4 6" id="KW-0067">ATP-binding</keyword>
<evidence type="ECO:0000256" key="4">
    <source>
        <dbReference type="ARBA" id="ARBA00022840"/>
    </source>
</evidence>
<evidence type="ECO:0000256" key="3">
    <source>
        <dbReference type="ARBA" id="ARBA00022741"/>
    </source>
</evidence>
<dbReference type="SUPFAM" id="SSF52540">
    <property type="entry name" value="P-loop containing nucleoside triphosphate hydrolases"/>
    <property type="match status" value="1"/>
</dbReference>
<dbReference type="Gene3D" id="3.40.50.300">
    <property type="entry name" value="P-loop containing nucleotide triphosphate hydrolases"/>
    <property type="match status" value="1"/>
</dbReference>
<dbReference type="PANTHER" id="PTHR43335:SF4">
    <property type="entry name" value="ABC TRANSPORTER, ATP-BINDING PROTEIN"/>
    <property type="match status" value="1"/>
</dbReference>
<dbReference type="EMBL" id="JBHSHP010000019">
    <property type="protein sequence ID" value="MFC4754604.1"/>
    <property type="molecule type" value="Genomic_DNA"/>
</dbReference>
<evidence type="ECO:0000256" key="2">
    <source>
        <dbReference type="ARBA" id="ARBA00022448"/>
    </source>
</evidence>
<dbReference type="Proteomes" id="UP001595836">
    <property type="component" value="Unassembled WGS sequence"/>
</dbReference>
<organism evidence="6 7">
    <name type="scientific">Dietzia aurantiaca</name>
    <dbReference type="NCBI Taxonomy" id="983873"/>
    <lineage>
        <taxon>Bacteria</taxon>
        <taxon>Bacillati</taxon>
        <taxon>Actinomycetota</taxon>
        <taxon>Actinomycetes</taxon>
        <taxon>Mycobacteriales</taxon>
        <taxon>Dietziaceae</taxon>
        <taxon>Dietzia</taxon>
    </lineage>
</organism>
<name>A0ABV9PQT9_9ACTN</name>
<dbReference type="InterPro" id="IPR025302">
    <property type="entry name" value="DrrA1/2-like_C"/>
</dbReference>
<evidence type="ECO:0000313" key="7">
    <source>
        <dbReference type="Proteomes" id="UP001595836"/>
    </source>
</evidence>
<comment type="caution">
    <text evidence="6">The sequence shown here is derived from an EMBL/GenBank/DDBJ whole genome shotgun (WGS) entry which is preliminary data.</text>
</comment>
<keyword evidence="3" id="KW-0547">Nucleotide-binding</keyword>
<accession>A0ABV9PQT9</accession>
<keyword evidence="7" id="KW-1185">Reference proteome</keyword>
<evidence type="ECO:0000259" key="5">
    <source>
        <dbReference type="PROSITE" id="PS50893"/>
    </source>
</evidence>
<dbReference type="InterPro" id="IPR027417">
    <property type="entry name" value="P-loop_NTPase"/>
</dbReference>